<proteinExistence type="predicted"/>
<evidence type="ECO:0000313" key="1">
    <source>
        <dbReference type="EMBL" id="MDO2409257.1"/>
    </source>
</evidence>
<keyword evidence="2" id="KW-1185">Reference proteome</keyword>
<protein>
    <submittedName>
        <fullName evidence="1">Uncharacterized protein</fullName>
    </submittedName>
</protein>
<dbReference type="Proteomes" id="UP001171111">
    <property type="component" value="Unassembled WGS sequence"/>
</dbReference>
<evidence type="ECO:0000313" key="2">
    <source>
        <dbReference type="Proteomes" id="UP001171111"/>
    </source>
</evidence>
<comment type="caution">
    <text evidence="1">The sequence shown here is derived from an EMBL/GenBank/DDBJ whole genome shotgun (WGS) entry which is preliminary data.</text>
</comment>
<reference evidence="1 2" key="1">
    <citation type="submission" date="2023-06" db="EMBL/GenBank/DDBJ databases">
        <title>Campylobacter magnum sp. nov., isolated from cecal contents of domestic pigs (Sus scrofa domesticus).</title>
        <authorList>
            <person name="Papic B."/>
            <person name="Gruntar I."/>
        </authorList>
    </citation>
    <scope>NUCLEOTIDE SEQUENCE [LARGE SCALE GENOMIC DNA]</scope>
    <source>
        <strain evidence="2">34484-21</strain>
    </source>
</reference>
<accession>A0ABT8TBL2</accession>
<dbReference type="EMBL" id="JAULJQ010000004">
    <property type="protein sequence ID" value="MDO2409257.1"/>
    <property type="molecule type" value="Genomic_DNA"/>
</dbReference>
<dbReference type="RefSeq" id="WP_273931758.1">
    <property type="nucleotide sequence ID" value="NZ_JAQSLJ010000005.1"/>
</dbReference>
<sequence>MSFIRSFIKNLYVCVFVDNTECSIFGKFVKNQSDLGTIEADFEITEKHIDFKFNDYIKKNTKKAHSTYVALLLSTKKQWALPVADRVGYNQFGVNYNEVQVVNMPGGWSIFISNDEIANQTKFLNGLKPDLLYSPYVLLYEKICEFRADDRITLYVYAQDTSCTMMVFAGLEMRYAAYFCEGEEEKMAEEDTIAPINIADIDNIIAKEDDKFSALNALNDLDDDNFELNGQFCDITKVEDVERSGAQIEESLQKVGRSGNMLNNIKEAMKEYYRNPLYQSEFIEKIVVFDSQDVLDEQSFIDVVGHEIFVDSAVFKVDRNEDLLSIIKRELNP</sequence>
<organism evidence="1 2">
    <name type="scientific">Campylobacter magnus</name>
    <dbReference type="NCBI Taxonomy" id="3026462"/>
    <lineage>
        <taxon>Bacteria</taxon>
        <taxon>Pseudomonadati</taxon>
        <taxon>Campylobacterota</taxon>
        <taxon>Epsilonproteobacteria</taxon>
        <taxon>Campylobacterales</taxon>
        <taxon>Campylobacteraceae</taxon>
        <taxon>Campylobacter</taxon>
    </lineage>
</organism>
<gene>
    <name evidence="1" type="ORF">Q2362_03970</name>
</gene>
<name>A0ABT8TBL2_9BACT</name>